<evidence type="ECO:0000256" key="3">
    <source>
        <dbReference type="ARBA" id="ARBA00022801"/>
    </source>
</evidence>
<dbReference type="FunFam" id="3.90.226.10:FF:000090">
    <property type="entry name" value="Tail-specific protease"/>
    <property type="match status" value="1"/>
</dbReference>
<evidence type="ECO:0000256" key="1">
    <source>
        <dbReference type="ARBA" id="ARBA00009179"/>
    </source>
</evidence>
<dbReference type="InterPro" id="IPR029045">
    <property type="entry name" value="ClpP/crotonase-like_dom_sf"/>
</dbReference>
<dbReference type="InterPro" id="IPR036034">
    <property type="entry name" value="PDZ_sf"/>
</dbReference>
<dbReference type="GO" id="GO:0004175">
    <property type="term" value="F:endopeptidase activity"/>
    <property type="evidence" value="ECO:0007669"/>
    <property type="project" value="TreeGrafter"/>
</dbReference>
<dbReference type="InterPro" id="IPR040573">
    <property type="entry name" value="TSP_N"/>
</dbReference>
<dbReference type="Proteomes" id="UP000249633">
    <property type="component" value="Unassembled WGS sequence"/>
</dbReference>
<dbReference type="SUPFAM" id="SSF52096">
    <property type="entry name" value="ClpP/crotonase"/>
    <property type="match status" value="1"/>
</dbReference>
<dbReference type="Gene3D" id="3.90.226.10">
    <property type="entry name" value="2-enoyl-CoA Hydratase, Chain A, domain 1"/>
    <property type="match status" value="1"/>
</dbReference>
<evidence type="ECO:0000313" key="7">
    <source>
        <dbReference type="EMBL" id="PZP33829.1"/>
    </source>
</evidence>
<keyword evidence="4 5" id="KW-0720">Serine protease</keyword>
<dbReference type="SMART" id="SM00228">
    <property type="entry name" value="PDZ"/>
    <property type="match status" value="1"/>
</dbReference>
<sequence length="730" mass="78876">MFRSTRGGARLKQQLIGLFLTLVVAVQGAAADSEPVSPPLLKPVAQEAKAAHLAADLLSRYHYKALPLDDALSSKMFDQYLKALDPEKVYFLQSDVDRLAADRSRLDDAILSEDLRAPFEIFNLYERRAVERMTYARSLLSKGFRFDSDETLMLDRKGQAWPATEAEAQDLWRKRVKNDWLRLKLAGQDDAAIVKVLDKRYDSAVKRMGKITSADAFEAFMNAYTMAIEPHTNYLGPRAAANFDIAMRLSLAGIGAVLMDIDGYATIRELVAGGPARLSGQLQVGDRIVGVAQGEGRAMEDVVGSRLDDTVNLIRGAVGSTVRLEVLPADQGPDAPSKTVSLVRDTIKMQDSAAKAKVYSVTTGEGKRLIGVITLPSFYEDVEALRKGDKDYRSASGDVARLLADLKAQKVDAVLVDLRNNGGGSLREAISLTGLFVGKVPVVQTRDAKGDVSVGKNVDTDVAWDGPLGVLINRASASASEIFAAAIQDYGRGLILGERSFGKGTVQTVANLDQIARNAKPVYGELKLTIAQFFRVNGGTTQLRGVTPDLGYLQSDDAAQFGESSFDNALPWTQVKPADYAPVGDIKAQLPRLKAWHDSRVQRDRDYQALMDDLAKVRAQRKANVISLNEAVRRKERAASQARMAALLGADGAAASGALADDGLQFNERKLSKDLAIEKTQKSVNDVLLNESLSILSDSAALKAGKSALAASALSTRPEVVAELPKAATP</sequence>
<evidence type="ECO:0000256" key="2">
    <source>
        <dbReference type="ARBA" id="ARBA00022670"/>
    </source>
</evidence>
<dbReference type="Pfam" id="PF03572">
    <property type="entry name" value="Peptidase_S41"/>
    <property type="match status" value="1"/>
</dbReference>
<dbReference type="SUPFAM" id="SSF50156">
    <property type="entry name" value="PDZ domain-like"/>
    <property type="match status" value="1"/>
</dbReference>
<organism evidence="7 8">
    <name type="scientific">Roseateles depolymerans</name>
    <dbReference type="NCBI Taxonomy" id="76731"/>
    <lineage>
        <taxon>Bacteria</taxon>
        <taxon>Pseudomonadati</taxon>
        <taxon>Pseudomonadota</taxon>
        <taxon>Betaproteobacteria</taxon>
        <taxon>Burkholderiales</taxon>
        <taxon>Sphaerotilaceae</taxon>
        <taxon>Roseateles</taxon>
    </lineage>
</organism>
<dbReference type="GO" id="GO:0007165">
    <property type="term" value="P:signal transduction"/>
    <property type="evidence" value="ECO:0007669"/>
    <property type="project" value="TreeGrafter"/>
</dbReference>
<evidence type="ECO:0000256" key="4">
    <source>
        <dbReference type="ARBA" id="ARBA00022825"/>
    </source>
</evidence>
<dbReference type="Pfam" id="PF11818">
    <property type="entry name" value="DUF3340"/>
    <property type="match status" value="1"/>
</dbReference>
<dbReference type="InterPro" id="IPR005151">
    <property type="entry name" value="Tail-specific_protease"/>
</dbReference>
<dbReference type="Gene3D" id="2.30.42.10">
    <property type="match status" value="1"/>
</dbReference>
<dbReference type="CDD" id="cd06782">
    <property type="entry name" value="cpPDZ_CPP-like"/>
    <property type="match status" value="1"/>
</dbReference>
<reference evidence="7 8" key="1">
    <citation type="submission" date="2017-08" db="EMBL/GenBank/DDBJ databases">
        <title>Infants hospitalized years apart are colonized by the same room-sourced microbial strains.</title>
        <authorList>
            <person name="Brooks B."/>
            <person name="Olm M.R."/>
            <person name="Firek B.A."/>
            <person name="Baker R."/>
            <person name="Thomas B.C."/>
            <person name="Morowitz M.J."/>
            <person name="Banfield J.F."/>
        </authorList>
    </citation>
    <scope>NUCLEOTIDE SEQUENCE [LARGE SCALE GENOMIC DNA]</scope>
    <source>
        <strain evidence="7">S2_012_000_R2_81</strain>
    </source>
</reference>
<name>A0A2W5FW88_9BURK</name>
<dbReference type="SMART" id="SM00245">
    <property type="entry name" value="TSPc"/>
    <property type="match status" value="1"/>
</dbReference>
<dbReference type="Pfam" id="PF00595">
    <property type="entry name" value="PDZ"/>
    <property type="match status" value="1"/>
</dbReference>
<dbReference type="InterPro" id="IPR020992">
    <property type="entry name" value="Tail_Prtase_C"/>
</dbReference>
<dbReference type="EMBL" id="QFOD01000005">
    <property type="protein sequence ID" value="PZP33829.1"/>
    <property type="molecule type" value="Genomic_DNA"/>
</dbReference>
<dbReference type="NCBIfam" id="TIGR00225">
    <property type="entry name" value="prc"/>
    <property type="match status" value="1"/>
</dbReference>
<feature type="domain" description="PDZ" evidence="6">
    <location>
        <begin position="244"/>
        <end position="317"/>
    </location>
</feature>
<dbReference type="PANTHER" id="PTHR32060">
    <property type="entry name" value="TAIL-SPECIFIC PROTEASE"/>
    <property type="match status" value="1"/>
</dbReference>
<dbReference type="GO" id="GO:0006508">
    <property type="term" value="P:proteolysis"/>
    <property type="evidence" value="ECO:0007669"/>
    <property type="project" value="UniProtKB-KW"/>
</dbReference>
<proteinExistence type="inferred from homology"/>
<accession>A0A2W5FW88</accession>
<dbReference type="PROSITE" id="PS50106">
    <property type="entry name" value="PDZ"/>
    <property type="match status" value="1"/>
</dbReference>
<evidence type="ECO:0000256" key="5">
    <source>
        <dbReference type="RuleBase" id="RU004404"/>
    </source>
</evidence>
<evidence type="ECO:0000313" key="8">
    <source>
        <dbReference type="Proteomes" id="UP000249633"/>
    </source>
</evidence>
<dbReference type="GO" id="GO:0008236">
    <property type="term" value="F:serine-type peptidase activity"/>
    <property type="evidence" value="ECO:0007669"/>
    <property type="project" value="UniProtKB-KW"/>
</dbReference>
<dbReference type="InterPro" id="IPR004447">
    <property type="entry name" value="Peptidase_S41A"/>
</dbReference>
<dbReference type="GO" id="GO:0030288">
    <property type="term" value="C:outer membrane-bounded periplasmic space"/>
    <property type="evidence" value="ECO:0007669"/>
    <property type="project" value="TreeGrafter"/>
</dbReference>
<dbReference type="AlphaFoldDB" id="A0A2W5FW88"/>
<dbReference type="PANTHER" id="PTHR32060:SF22">
    <property type="entry name" value="CARBOXYL-TERMINAL-PROCESSING PEPTIDASE 3, CHLOROPLASTIC"/>
    <property type="match status" value="1"/>
</dbReference>
<comment type="similarity">
    <text evidence="1 5">Belongs to the peptidase S41A family.</text>
</comment>
<dbReference type="CDD" id="cd07560">
    <property type="entry name" value="Peptidase_S41_CPP"/>
    <property type="match status" value="1"/>
</dbReference>
<keyword evidence="3 5" id="KW-0378">Hydrolase</keyword>
<gene>
    <name evidence="7" type="ORF">DI603_06990</name>
</gene>
<dbReference type="InterPro" id="IPR001478">
    <property type="entry name" value="PDZ"/>
</dbReference>
<protein>
    <submittedName>
        <fullName evidence="7">Tail-specific protease</fullName>
    </submittedName>
</protein>
<evidence type="ECO:0000259" key="6">
    <source>
        <dbReference type="PROSITE" id="PS50106"/>
    </source>
</evidence>
<dbReference type="Pfam" id="PF17804">
    <property type="entry name" value="TSP_NTD"/>
    <property type="match status" value="1"/>
</dbReference>
<comment type="caution">
    <text evidence="7">The sequence shown here is derived from an EMBL/GenBank/DDBJ whole genome shotgun (WGS) entry which is preliminary data.</text>
</comment>
<keyword evidence="2 5" id="KW-0645">Protease</keyword>